<proteinExistence type="predicted"/>
<sequence length="132" mass="14696">MKKLVITMLVTLSFGSLLGCQNHDSVSASQKPETTVQQFKGVIPCADCEGIEVSLLLQQGGRYSLNEKYLGSDNVQTRQQGRWSRTAEKLVLVSDQGEKRYFRPVDNGLEMMDTQGKPIETANSYRLAPVQI</sequence>
<name>A0AA50HPS9_9GAMM</name>
<dbReference type="RefSeq" id="WP_306207767.1">
    <property type="nucleotide sequence ID" value="NZ_CP132353.1"/>
</dbReference>
<keyword evidence="1" id="KW-0732">Signal</keyword>
<evidence type="ECO:0000313" key="2">
    <source>
        <dbReference type="EMBL" id="WLS78173.1"/>
    </source>
</evidence>
<dbReference type="Pfam" id="PF04170">
    <property type="entry name" value="NlpE"/>
    <property type="match status" value="1"/>
</dbReference>
<gene>
    <name evidence="2" type="ORF">Q3V30_17165</name>
</gene>
<evidence type="ECO:0000313" key="3">
    <source>
        <dbReference type="Proteomes" id="UP001228139"/>
    </source>
</evidence>
<feature type="signal peptide" evidence="1">
    <location>
        <begin position="1"/>
        <end position="19"/>
    </location>
</feature>
<evidence type="ECO:0000256" key="1">
    <source>
        <dbReference type="SAM" id="SignalP"/>
    </source>
</evidence>
<organism evidence="2 3">
    <name type="scientific">Erwinia pyri</name>
    <dbReference type="NCBI Taxonomy" id="3062598"/>
    <lineage>
        <taxon>Bacteria</taxon>
        <taxon>Pseudomonadati</taxon>
        <taxon>Pseudomonadota</taxon>
        <taxon>Gammaproteobacteria</taxon>
        <taxon>Enterobacterales</taxon>
        <taxon>Erwiniaceae</taxon>
        <taxon>Erwinia</taxon>
    </lineage>
</organism>
<accession>A0AA50HPS9</accession>
<dbReference type="AlphaFoldDB" id="A0AA50HPS9"/>
<keyword evidence="3" id="KW-1185">Reference proteome</keyword>
<dbReference type="EMBL" id="CP132353">
    <property type="protein sequence ID" value="WLS78173.1"/>
    <property type="molecule type" value="Genomic_DNA"/>
</dbReference>
<dbReference type="Proteomes" id="UP001228139">
    <property type="component" value="Chromosome"/>
</dbReference>
<protein>
    <submittedName>
        <fullName evidence="2">Copper resistance protein NlpE N-terminal domain-containing protein</fullName>
    </submittedName>
</protein>
<dbReference type="KEGG" id="epi:Q3V30_17165"/>
<reference evidence="2 3" key="1">
    <citation type="submission" date="2023-07" db="EMBL/GenBank/DDBJ databases">
        <title>Pathogenic bacteria of pear tree diseases.</title>
        <authorList>
            <person name="Zhang Z."/>
            <person name="He L."/>
            <person name="Huang R."/>
        </authorList>
    </citation>
    <scope>NUCLEOTIDE SEQUENCE [LARGE SCALE GENOMIC DNA]</scope>
    <source>
        <strain evidence="2 3">DE2</strain>
    </source>
</reference>
<dbReference type="PROSITE" id="PS51257">
    <property type="entry name" value="PROKAR_LIPOPROTEIN"/>
    <property type="match status" value="1"/>
</dbReference>
<feature type="chain" id="PRO_5041316565" evidence="1">
    <location>
        <begin position="20"/>
        <end position="132"/>
    </location>
</feature>
<dbReference type="InterPro" id="IPR007298">
    <property type="entry name" value="Cu-R_lipoprotein_NlpE"/>
</dbReference>
<dbReference type="Gene3D" id="2.40.128.640">
    <property type="match status" value="1"/>
</dbReference>